<name>A0A5N8V747_9ACTN</name>
<organism evidence="2 3">
    <name type="scientific">Streptomyces adustus</name>
    <dbReference type="NCBI Taxonomy" id="1609272"/>
    <lineage>
        <taxon>Bacteria</taxon>
        <taxon>Bacillati</taxon>
        <taxon>Actinomycetota</taxon>
        <taxon>Actinomycetes</taxon>
        <taxon>Kitasatosporales</taxon>
        <taxon>Streptomycetaceae</taxon>
        <taxon>Streptomyces</taxon>
    </lineage>
</organism>
<keyword evidence="3" id="KW-1185">Reference proteome</keyword>
<sequence>MMPITRLDLTGFSEREPGVWTDEQGLVLSLHHFDLVPDLPAPLDQPERLRRGLTELTAEAGAGLIEVVVGEIDSVPAVRQFAKVRLPNRPGQVFLGSWTVPRDRSSAVLKIQAAESGMTGLREAVVLDRIGPADYFEPHPYAPDLEVPMPYHVADHEEWDEQFPTHPLSLVRTALRRIAPTVVLDDGFKTLPPFDAPRPEPEAPARRRWFRRGR</sequence>
<evidence type="ECO:0000313" key="2">
    <source>
        <dbReference type="EMBL" id="MPY31090.1"/>
    </source>
</evidence>
<reference evidence="2 3" key="1">
    <citation type="submission" date="2019-07" db="EMBL/GenBank/DDBJ databases">
        <title>New species of Amycolatopsis and Streptomyces.</title>
        <authorList>
            <person name="Duangmal K."/>
            <person name="Teo W.F.A."/>
            <person name="Lipun K."/>
        </authorList>
    </citation>
    <scope>NUCLEOTIDE SEQUENCE [LARGE SCALE GENOMIC DNA]</scope>
    <source>
        <strain evidence="2 3">NBRC 109810</strain>
    </source>
</reference>
<gene>
    <name evidence="2" type="ORF">FNH09_07065</name>
</gene>
<evidence type="ECO:0000313" key="3">
    <source>
        <dbReference type="Proteomes" id="UP000325849"/>
    </source>
</evidence>
<dbReference type="Proteomes" id="UP000325849">
    <property type="component" value="Unassembled WGS sequence"/>
</dbReference>
<dbReference type="EMBL" id="VJZD01000019">
    <property type="protein sequence ID" value="MPY31090.1"/>
    <property type="molecule type" value="Genomic_DNA"/>
</dbReference>
<protein>
    <submittedName>
        <fullName evidence="2">Uncharacterized protein</fullName>
    </submittedName>
</protein>
<proteinExistence type="predicted"/>
<dbReference type="OrthoDB" id="1551126at2"/>
<accession>A0A5N8V747</accession>
<evidence type="ECO:0000256" key="1">
    <source>
        <dbReference type="SAM" id="MobiDB-lite"/>
    </source>
</evidence>
<comment type="caution">
    <text evidence="2">The sequence shown here is derived from an EMBL/GenBank/DDBJ whole genome shotgun (WGS) entry which is preliminary data.</text>
</comment>
<dbReference type="AlphaFoldDB" id="A0A5N8V747"/>
<feature type="region of interest" description="Disordered" evidence="1">
    <location>
        <begin position="190"/>
        <end position="214"/>
    </location>
</feature>
<dbReference type="RefSeq" id="WP_152885902.1">
    <property type="nucleotide sequence ID" value="NZ_VJZD01000019.1"/>
</dbReference>